<feature type="compositionally biased region" description="Acidic residues" evidence="5">
    <location>
        <begin position="203"/>
        <end position="229"/>
    </location>
</feature>
<gene>
    <name evidence="6" type="ORF">O3P69_012119</name>
</gene>
<evidence type="ECO:0000256" key="2">
    <source>
        <dbReference type="ARBA" id="ARBA00022473"/>
    </source>
</evidence>
<comment type="similarity">
    <text evidence="4">Belongs to the DONSON family.</text>
</comment>
<dbReference type="PRINTS" id="PR02064">
    <property type="entry name" value="DONSON"/>
</dbReference>
<organism evidence="6 7">
    <name type="scientific">Scylla paramamosain</name>
    <name type="common">Mud crab</name>
    <dbReference type="NCBI Taxonomy" id="85552"/>
    <lineage>
        <taxon>Eukaryota</taxon>
        <taxon>Metazoa</taxon>
        <taxon>Ecdysozoa</taxon>
        <taxon>Arthropoda</taxon>
        <taxon>Crustacea</taxon>
        <taxon>Multicrustacea</taxon>
        <taxon>Malacostraca</taxon>
        <taxon>Eumalacostraca</taxon>
        <taxon>Eucarida</taxon>
        <taxon>Decapoda</taxon>
        <taxon>Pleocyemata</taxon>
        <taxon>Brachyura</taxon>
        <taxon>Eubrachyura</taxon>
        <taxon>Portunoidea</taxon>
        <taxon>Portunidae</taxon>
        <taxon>Portuninae</taxon>
        <taxon>Scylla</taxon>
    </lineage>
</organism>
<dbReference type="GO" id="GO:0033260">
    <property type="term" value="P:nuclear DNA replication"/>
    <property type="evidence" value="ECO:0007669"/>
    <property type="project" value="TreeGrafter"/>
</dbReference>
<accession>A0AAW0TBQ9</accession>
<keyword evidence="2" id="KW-0217">Developmental protein</keyword>
<evidence type="ECO:0000256" key="4">
    <source>
        <dbReference type="ARBA" id="ARBA00025806"/>
    </source>
</evidence>
<evidence type="ECO:0000256" key="3">
    <source>
        <dbReference type="ARBA" id="ARBA00023242"/>
    </source>
</evidence>
<comment type="subcellular location">
    <subcellularLocation>
        <location evidence="1">Nucleus</location>
    </subcellularLocation>
</comment>
<feature type="region of interest" description="Disordered" evidence="5">
    <location>
        <begin position="188"/>
        <end position="233"/>
    </location>
</feature>
<dbReference type="GO" id="GO:0005634">
    <property type="term" value="C:nucleus"/>
    <property type="evidence" value="ECO:0007669"/>
    <property type="project" value="UniProtKB-SubCell"/>
</dbReference>
<evidence type="ECO:0008006" key="8">
    <source>
        <dbReference type="Google" id="ProtNLM"/>
    </source>
</evidence>
<dbReference type="AlphaFoldDB" id="A0AAW0TBQ9"/>
<evidence type="ECO:0000256" key="5">
    <source>
        <dbReference type="SAM" id="MobiDB-lite"/>
    </source>
</evidence>
<protein>
    <recommendedName>
        <fullName evidence="8">Protein downstream neighbor of Son</fullName>
    </recommendedName>
</protein>
<name>A0AAW0TBQ9_SCYPA</name>
<dbReference type="PANTHER" id="PTHR12972:SF0">
    <property type="entry name" value="PROTEIN DOWNSTREAM NEIGHBOR OF SON"/>
    <property type="match status" value="1"/>
</dbReference>
<keyword evidence="7" id="KW-1185">Reference proteome</keyword>
<comment type="caution">
    <text evidence="6">The sequence shown here is derived from an EMBL/GenBank/DDBJ whole genome shotgun (WGS) entry which is preliminary data.</text>
</comment>
<keyword evidence="3" id="KW-0539">Nucleus</keyword>
<dbReference type="InterPro" id="IPR024861">
    <property type="entry name" value="Donson"/>
</dbReference>
<evidence type="ECO:0000313" key="6">
    <source>
        <dbReference type="EMBL" id="KAK8385093.1"/>
    </source>
</evidence>
<reference evidence="6 7" key="1">
    <citation type="submission" date="2023-03" db="EMBL/GenBank/DDBJ databases">
        <title>High-quality genome of Scylla paramamosain provides insights in environmental adaptation.</title>
        <authorList>
            <person name="Zhang L."/>
        </authorList>
    </citation>
    <scope>NUCLEOTIDE SEQUENCE [LARGE SCALE GENOMIC DNA]</scope>
    <source>
        <strain evidence="6">LZ_2023a</strain>
        <tissue evidence="6">Muscle</tissue>
    </source>
</reference>
<sequence>MATKTHWADHLPLDWCLKSRLRFRSNKPLPWKHTFKTSEEASGITGFVRCLAEGGCSGEAGERTLDTSANAQFYQRCLVWQHPALPWLGTLFPRHPHRGPSSSSAGGVGSLSPKVVEVLRAEWSESLRSLHQLLRVRQCPYFYVCGAAFTVLFRAAGVAGVSQAHALITPTTRGLREAMRAEDIEFEMPFNRSETSGDKTGKEEEEEEEEEAAEEEVEQEEEEEEEEEKGEATSWLEDLGLETSQFPNLNPSRAKVERERQVDSRPSSLVCVEGMETQALINFLINSKSCVAITGELAGVPPTLLAPVAFQGATLRPLKVKGGMVRQGGVTQHSMEVSGPLLPHTVHQLATLLAQTVDTFTLSLAPVASSLPFALHTQQEATAAPQAFAQEGLVDCGLDASTRQLLCAPTASHPPLPPTYREVTCQDARFTWSDK</sequence>
<evidence type="ECO:0000313" key="7">
    <source>
        <dbReference type="Proteomes" id="UP001487740"/>
    </source>
</evidence>
<dbReference type="EMBL" id="JARAKH010000033">
    <property type="protein sequence ID" value="KAK8385093.1"/>
    <property type="molecule type" value="Genomic_DNA"/>
</dbReference>
<dbReference type="PANTHER" id="PTHR12972">
    <property type="entry name" value="DOWNSTREAM NEIGHBOR OF SON"/>
    <property type="match status" value="1"/>
</dbReference>
<proteinExistence type="inferred from homology"/>
<evidence type="ECO:0000256" key="1">
    <source>
        <dbReference type="ARBA" id="ARBA00004123"/>
    </source>
</evidence>
<dbReference type="Proteomes" id="UP001487740">
    <property type="component" value="Unassembled WGS sequence"/>
</dbReference>